<evidence type="ECO:0000259" key="4">
    <source>
        <dbReference type="Pfam" id="PF25876"/>
    </source>
</evidence>
<organism evidence="7 8">
    <name type="scientific">Candidatus Abyssobacteria bacterium SURF_17</name>
    <dbReference type="NCBI Taxonomy" id="2093361"/>
    <lineage>
        <taxon>Bacteria</taxon>
        <taxon>Pseudomonadati</taxon>
        <taxon>Candidatus Hydrogenedentota</taxon>
        <taxon>Candidatus Abyssobacteria</taxon>
    </lineage>
</organism>
<feature type="domain" description="Multidrug resistance protein MdtA-like C-terminal permuted SH3" evidence="6">
    <location>
        <begin position="301"/>
        <end position="359"/>
    </location>
</feature>
<feature type="domain" description="Multidrug resistance protein MdtA-like alpha-helical hairpin" evidence="4">
    <location>
        <begin position="116"/>
        <end position="183"/>
    </location>
</feature>
<sequence length="373" mass="40022">MVQRVRTWWLNGIVAASVLAIGVVTALSGCSKNDEKAAIASEGKAEFAVSVKVAPVIRSGIKSTIHAVGAVKAINHAKISSKIPGKVEKILVEEGDKVRANQTLLELEKIDFTLTVRQAEAAVSMAQANYSKANTDWERAQELFEKGIASQQQYDLAKSAFESAEAGVKQAKADLALAQNQLDNASVGTLFGGTVIRRYVDPGERIPAGQPLFEVAQINPVEIEVGVSDRRFSEVKLDQKAIVIVDGYPDLTFAGNVKKIQPAIDPATRTFKVTIGVDNPEELLKPGMFARTSIEVGFHPDALVIPKAALLEEEGKYLAVVVRKGRVHRGEVIPGYLDGERVEVLSGLSEGEQVVLEGAYGLAQDALVQVSGE</sequence>
<reference evidence="7 8" key="1">
    <citation type="journal article" date="2017" name="ISME J.">
        <title>Energy and carbon metabolisms in a deep terrestrial subsurface fluid microbial community.</title>
        <authorList>
            <person name="Momper L."/>
            <person name="Jungbluth S.P."/>
            <person name="Lee M.D."/>
            <person name="Amend J.P."/>
        </authorList>
    </citation>
    <scope>NUCLEOTIDE SEQUENCE [LARGE SCALE GENOMIC DNA]</scope>
    <source>
        <strain evidence="7">SURF_17</strain>
    </source>
</reference>
<dbReference type="Proteomes" id="UP000285961">
    <property type="component" value="Unassembled WGS sequence"/>
</dbReference>
<dbReference type="GO" id="GO:1990281">
    <property type="term" value="C:efflux pump complex"/>
    <property type="evidence" value="ECO:0007669"/>
    <property type="project" value="TreeGrafter"/>
</dbReference>
<feature type="transmembrane region" description="Helical" evidence="3">
    <location>
        <begin position="7"/>
        <end position="27"/>
    </location>
</feature>
<comment type="caution">
    <text evidence="7">The sequence shown here is derived from an EMBL/GenBank/DDBJ whole genome shotgun (WGS) entry which is preliminary data.</text>
</comment>
<feature type="domain" description="CusB-like beta-barrel" evidence="5">
    <location>
        <begin position="223"/>
        <end position="294"/>
    </location>
</feature>
<dbReference type="Gene3D" id="2.40.50.100">
    <property type="match status" value="1"/>
</dbReference>
<dbReference type="FunFam" id="2.40.30.170:FF:000010">
    <property type="entry name" value="Efflux RND transporter periplasmic adaptor subunit"/>
    <property type="match status" value="1"/>
</dbReference>
<dbReference type="Gene3D" id="1.10.287.470">
    <property type="entry name" value="Helix hairpin bin"/>
    <property type="match status" value="1"/>
</dbReference>
<dbReference type="PANTHER" id="PTHR30469">
    <property type="entry name" value="MULTIDRUG RESISTANCE PROTEIN MDTA"/>
    <property type="match status" value="1"/>
</dbReference>
<dbReference type="EMBL" id="QZKI01000095">
    <property type="protein sequence ID" value="RJP68066.1"/>
    <property type="molecule type" value="Genomic_DNA"/>
</dbReference>
<feature type="coiled-coil region" evidence="2">
    <location>
        <begin position="161"/>
        <end position="188"/>
    </location>
</feature>
<proteinExistence type="inferred from homology"/>
<evidence type="ECO:0000313" key="8">
    <source>
        <dbReference type="Proteomes" id="UP000285961"/>
    </source>
</evidence>
<keyword evidence="3" id="KW-0472">Membrane</keyword>
<dbReference type="InterPro" id="IPR058792">
    <property type="entry name" value="Beta-barrel_RND_2"/>
</dbReference>
<evidence type="ECO:0000259" key="5">
    <source>
        <dbReference type="Pfam" id="PF25954"/>
    </source>
</evidence>
<name>A0A419EUW2_9BACT</name>
<dbReference type="Gene3D" id="2.40.30.170">
    <property type="match status" value="1"/>
</dbReference>
<gene>
    <name evidence="7" type="ORF">C4532_13595</name>
</gene>
<dbReference type="GO" id="GO:0015562">
    <property type="term" value="F:efflux transmembrane transporter activity"/>
    <property type="evidence" value="ECO:0007669"/>
    <property type="project" value="TreeGrafter"/>
</dbReference>
<protein>
    <submittedName>
        <fullName evidence="7">Efflux RND transporter periplasmic adaptor subunit</fullName>
    </submittedName>
</protein>
<dbReference type="InterPro" id="IPR006143">
    <property type="entry name" value="RND_pump_MFP"/>
</dbReference>
<dbReference type="AlphaFoldDB" id="A0A419EUW2"/>
<evidence type="ECO:0000313" key="7">
    <source>
        <dbReference type="EMBL" id="RJP68066.1"/>
    </source>
</evidence>
<comment type="similarity">
    <text evidence="1">Belongs to the membrane fusion protein (MFP) (TC 8.A.1) family.</text>
</comment>
<evidence type="ECO:0000256" key="3">
    <source>
        <dbReference type="SAM" id="Phobius"/>
    </source>
</evidence>
<dbReference type="Pfam" id="PF25967">
    <property type="entry name" value="RND-MFP_C"/>
    <property type="match status" value="1"/>
</dbReference>
<dbReference type="InterPro" id="IPR058627">
    <property type="entry name" value="MdtA-like_C"/>
</dbReference>
<keyword evidence="2" id="KW-0175">Coiled coil</keyword>
<dbReference type="PROSITE" id="PS51257">
    <property type="entry name" value="PROKAR_LIPOPROTEIN"/>
    <property type="match status" value="1"/>
</dbReference>
<evidence type="ECO:0000256" key="2">
    <source>
        <dbReference type="SAM" id="Coils"/>
    </source>
</evidence>
<keyword evidence="3" id="KW-0812">Transmembrane</keyword>
<accession>A0A419EUW2</accession>
<dbReference type="NCBIfam" id="TIGR01730">
    <property type="entry name" value="RND_mfp"/>
    <property type="match status" value="1"/>
</dbReference>
<evidence type="ECO:0000256" key="1">
    <source>
        <dbReference type="ARBA" id="ARBA00009477"/>
    </source>
</evidence>
<keyword evidence="3" id="KW-1133">Transmembrane helix</keyword>
<dbReference type="SUPFAM" id="SSF111369">
    <property type="entry name" value="HlyD-like secretion proteins"/>
    <property type="match status" value="1"/>
</dbReference>
<dbReference type="Gene3D" id="2.40.420.20">
    <property type="match status" value="1"/>
</dbReference>
<dbReference type="Pfam" id="PF25954">
    <property type="entry name" value="Beta-barrel_RND_2"/>
    <property type="match status" value="1"/>
</dbReference>
<dbReference type="Pfam" id="PF25876">
    <property type="entry name" value="HH_MFP_RND"/>
    <property type="match status" value="1"/>
</dbReference>
<evidence type="ECO:0000259" key="6">
    <source>
        <dbReference type="Pfam" id="PF25967"/>
    </source>
</evidence>
<dbReference type="InterPro" id="IPR058624">
    <property type="entry name" value="MdtA-like_HH"/>
</dbReference>